<keyword evidence="2" id="KW-1185">Reference proteome</keyword>
<name>A0A016WJV1_9BILA</name>
<sequence length="70" mass="8174">MTEQRTYTSDSEKCRCWRIPTCKHNGEFDKSCTFCPVSRYNILLHAKTVPEVMWDYVEHMRSSSGKPTLG</sequence>
<protein>
    <submittedName>
        <fullName evidence="1">Uncharacterized protein</fullName>
    </submittedName>
</protein>
<dbReference type="AlphaFoldDB" id="A0A016WJV1"/>
<evidence type="ECO:0000313" key="2">
    <source>
        <dbReference type="Proteomes" id="UP000024635"/>
    </source>
</evidence>
<dbReference type="Proteomes" id="UP000024635">
    <property type="component" value="Unassembled WGS sequence"/>
</dbReference>
<evidence type="ECO:0000313" key="1">
    <source>
        <dbReference type="EMBL" id="EYC39891.1"/>
    </source>
</evidence>
<accession>A0A016WJV1</accession>
<comment type="caution">
    <text evidence="1">The sequence shown here is derived from an EMBL/GenBank/DDBJ whole genome shotgun (WGS) entry which is preliminary data.</text>
</comment>
<reference evidence="2" key="1">
    <citation type="journal article" date="2015" name="Nat. Genet.">
        <title>The genome and transcriptome of the zoonotic hookworm Ancylostoma ceylanicum identify infection-specific gene families.</title>
        <authorList>
            <person name="Schwarz E.M."/>
            <person name="Hu Y."/>
            <person name="Antoshechkin I."/>
            <person name="Miller M.M."/>
            <person name="Sternberg P.W."/>
            <person name="Aroian R.V."/>
        </authorList>
    </citation>
    <scope>NUCLEOTIDE SEQUENCE</scope>
    <source>
        <strain evidence="2">HY135</strain>
    </source>
</reference>
<gene>
    <name evidence="1" type="primary">Acey_s0637.g955</name>
    <name evidence="1" type="ORF">Y032_0637g955</name>
</gene>
<proteinExistence type="predicted"/>
<dbReference type="EMBL" id="JARK01000237">
    <property type="protein sequence ID" value="EYC39891.1"/>
    <property type="molecule type" value="Genomic_DNA"/>
</dbReference>
<organism evidence="1 2">
    <name type="scientific">Ancylostoma ceylanicum</name>
    <dbReference type="NCBI Taxonomy" id="53326"/>
    <lineage>
        <taxon>Eukaryota</taxon>
        <taxon>Metazoa</taxon>
        <taxon>Ecdysozoa</taxon>
        <taxon>Nematoda</taxon>
        <taxon>Chromadorea</taxon>
        <taxon>Rhabditida</taxon>
        <taxon>Rhabditina</taxon>
        <taxon>Rhabditomorpha</taxon>
        <taxon>Strongyloidea</taxon>
        <taxon>Ancylostomatidae</taxon>
        <taxon>Ancylostomatinae</taxon>
        <taxon>Ancylostoma</taxon>
    </lineage>
</organism>